<dbReference type="Proteomes" id="UP000639772">
    <property type="component" value="Chromosome 3"/>
</dbReference>
<protein>
    <submittedName>
        <fullName evidence="2">Uncharacterized protein</fullName>
    </submittedName>
</protein>
<evidence type="ECO:0000313" key="2">
    <source>
        <dbReference type="EMBL" id="KAG0489660.1"/>
    </source>
</evidence>
<gene>
    <name evidence="2" type="ORF">HPP92_006523</name>
</gene>
<feature type="region of interest" description="Disordered" evidence="1">
    <location>
        <begin position="1"/>
        <end position="42"/>
    </location>
</feature>
<feature type="compositionally biased region" description="Acidic residues" evidence="1">
    <location>
        <begin position="1"/>
        <end position="32"/>
    </location>
</feature>
<dbReference type="Gene3D" id="3.30.70.2850">
    <property type="match status" value="1"/>
</dbReference>
<organism evidence="2 3">
    <name type="scientific">Vanilla planifolia</name>
    <name type="common">Vanilla</name>
    <dbReference type="NCBI Taxonomy" id="51239"/>
    <lineage>
        <taxon>Eukaryota</taxon>
        <taxon>Viridiplantae</taxon>
        <taxon>Streptophyta</taxon>
        <taxon>Embryophyta</taxon>
        <taxon>Tracheophyta</taxon>
        <taxon>Spermatophyta</taxon>
        <taxon>Magnoliopsida</taxon>
        <taxon>Liliopsida</taxon>
        <taxon>Asparagales</taxon>
        <taxon>Orchidaceae</taxon>
        <taxon>Vanilloideae</taxon>
        <taxon>Vanilleae</taxon>
        <taxon>Vanilla</taxon>
    </lineage>
</organism>
<dbReference type="AlphaFoldDB" id="A0A835RK24"/>
<evidence type="ECO:0000313" key="3">
    <source>
        <dbReference type="Proteomes" id="UP000639772"/>
    </source>
</evidence>
<sequence>MGEDEEDGDDEEEGGYTDEEDEEDEEDDEEEDREIHETNTKKGASLTKKVVCENSEIFVYAFHIVYGTIIHGMNIMHYTISFFILDIKCKHSEHISLVQ</sequence>
<comment type="caution">
    <text evidence="2">The sequence shown here is derived from an EMBL/GenBank/DDBJ whole genome shotgun (WGS) entry which is preliminary data.</text>
</comment>
<reference evidence="2 3" key="1">
    <citation type="journal article" date="2020" name="Nat. Food">
        <title>A phased Vanilla planifolia genome enables genetic improvement of flavour and production.</title>
        <authorList>
            <person name="Hasing T."/>
            <person name="Tang H."/>
            <person name="Brym M."/>
            <person name="Khazi F."/>
            <person name="Huang T."/>
            <person name="Chambers A.H."/>
        </authorList>
    </citation>
    <scope>NUCLEOTIDE SEQUENCE [LARGE SCALE GENOMIC DNA]</scope>
    <source>
        <tissue evidence="2">Leaf</tissue>
    </source>
</reference>
<accession>A0A835RK24</accession>
<proteinExistence type="predicted"/>
<name>A0A835RK24_VANPL</name>
<dbReference type="EMBL" id="JADCNM010000003">
    <property type="protein sequence ID" value="KAG0489660.1"/>
    <property type="molecule type" value="Genomic_DNA"/>
</dbReference>
<evidence type="ECO:0000256" key="1">
    <source>
        <dbReference type="SAM" id="MobiDB-lite"/>
    </source>
</evidence>